<accession>A0A381NPY5</accession>
<feature type="domain" description="Lipoyl-binding" evidence="2">
    <location>
        <begin position="91"/>
        <end position="162"/>
    </location>
</feature>
<dbReference type="PROSITE" id="PS00188">
    <property type="entry name" value="BIOTIN"/>
    <property type="match status" value="1"/>
</dbReference>
<evidence type="ECO:0000256" key="1">
    <source>
        <dbReference type="ARBA" id="ARBA00023267"/>
    </source>
</evidence>
<dbReference type="InterPro" id="IPR000089">
    <property type="entry name" value="Biotin_lipoyl"/>
</dbReference>
<dbReference type="PANTHER" id="PTHR45266">
    <property type="entry name" value="OXALOACETATE DECARBOXYLASE ALPHA CHAIN"/>
    <property type="match status" value="1"/>
</dbReference>
<dbReference type="InterPro" id="IPR050709">
    <property type="entry name" value="Biotin_Carboxyl_Carrier/Decarb"/>
</dbReference>
<evidence type="ECO:0000259" key="2">
    <source>
        <dbReference type="PROSITE" id="PS50968"/>
    </source>
</evidence>
<sequence length="162" mass="17675">MHRDGERIVVEHLEETNAGKGTNHVERKTLIDWHRPQAGIYSLLIGKASYEVFIGEAPDHLTVHLKNRTYRVQAADIRRHRTVTDAPGPVDGLVRITAPIPGRVSRILVQPGQQIGRGDGIVIVEAMKMENELRSPGDGVVVTIAVKEGQAVEGGALLATIE</sequence>
<gene>
    <name evidence="3" type="ORF">METZ01_LOCUS9485</name>
</gene>
<reference evidence="3" key="1">
    <citation type="submission" date="2018-05" db="EMBL/GenBank/DDBJ databases">
        <authorList>
            <person name="Lanie J.A."/>
            <person name="Ng W.-L."/>
            <person name="Kazmierczak K.M."/>
            <person name="Andrzejewski T.M."/>
            <person name="Davidsen T.M."/>
            <person name="Wayne K.J."/>
            <person name="Tettelin H."/>
            <person name="Glass J.I."/>
            <person name="Rusch D."/>
            <person name="Podicherti R."/>
            <person name="Tsui H.-C.T."/>
            <person name="Winkler M.E."/>
        </authorList>
    </citation>
    <scope>NUCLEOTIDE SEQUENCE</scope>
</reference>
<protein>
    <recommendedName>
        <fullName evidence="2">Lipoyl-binding domain-containing protein</fullName>
    </recommendedName>
</protein>
<dbReference type="SUPFAM" id="SSF51230">
    <property type="entry name" value="Single hybrid motif"/>
    <property type="match status" value="1"/>
</dbReference>
<dbReference type="Pfam" id="PF00364">
    <property type="entry name" value="Biotin_lipoyl"/>
    <property type="match status" value="1"/>
</dbReference>
<dbReference type="InterPro" id="IPR011053">
    <property type="entry name" value="Single_hybrid_motif"/>
</dbReference>
<dbReference type="Gene3D" id="2.40.50.100">
    <property type="match status" value="1"/>
</dbReference>
<dbReference type="EMBL" id="UINC01000514">
    <property type="protein sequence ID" value="SUZ56631.1"/>
    <property type="molecule type" value="Genomic_DNA"/>
</dbReference>
<proteinExistence type="predicted"/>
<dbReference type="InterPro" id="IPR001882">
    <property type="entry name" value="Biotin_BS"/>
</dbReference>
<organism evidence="3">
    <name type="scientific">marine metagenome</name>
    <dbReference type="NCBI Taxonomy" id="408172"/>
    <lineage>
        <taxon>unclassified sequences</taxon>
        <taxon>metagenomes</taxon>
        <taxon>ecological metagenomes</taxon>
    </lineage>
</organism>
<dbReference type="PROSITE" id="PS50968">
    <property type="entry name" value="BIOTINYL_LIPOYL"/>
    <property type="match status" value="1"/>
</dbReference>
<dbReference type="FunFam" id="2.40.50.100:FF:000003">
    <property type="entry name" value="Acetyl-CoA carboxylase biotin carboxyl carrier protein"/>
    <property type="match status" value="1"/>
</dbReference>
<evidence type="ECO:0000313" key="3">
    <source>
        <dbReference type="EMBL" id="SUZ56631.1"/>
    </source>
</evidence>
<name>A0A381NPY5_9ZZZZ</name>
<dbReference type="PANTHER" id="PTHR45266:SF3">
    <property type="entry name" value="OXALOACETATE DECARBOXYLASE ALPHA CHAIN"/>
    <property type="match status" value="1"/>
</dbReference>
<dbReference type="AlphaFoldDB" id="A0A381NPY5"/>
<keyword evidence="1" id="KW-0092">Biotin</keyword>
<dbReference type="CDD" id="cd06850">
    <property type="entry name" value="biotinyl_domain"/>
    <property type="match status" value="1"/>
</dbReference>